<dbReference type="Gene3D" id="3.30.730.10">
    <property type="entry name" value="AP2/ERF domain"/>
    <property type="match status" value="1"/>
</dbReference>
<dbReference type="FunFam" id="3.30.730.10:FF:000001">
    <property type="entry name" value="Ethylene-responsive transcription factor 2"/>
    <property type="match status" value="1"/>
</dbReference>
<dbReference type="InterPro" id="IPR011051">
    <property type="entry name" value="RmlC_Cupin_sf"/>
</dbReference>
<dbReference type="SMART" id="SM00380">
    <property type="entry name" value="AP2"/>
    <property type="match status" value="1"/>
</dbReference>
<reference evidence="10" key="1">
    <citation type="submission" date="2019-09" db="EMBL/GenBank/DDBJ databases">
        <title>Draft genome information of white flower Hibiscus syriacus.</title>
        <authorList>
            <person name="Kim Y.-M."/>
        </authorList>
    </citation>
    <scope>NUCLEOTIDE SEQUENCE [LARGE SCALE GENOMIC DNA]</scope>
    <source>
        <strain evidence="10">YM2019G1</strain>
    </source>
</reference>
<name>A0A6A2YT80_HIBSY</name>
<comment type="similarity">
    <text evidence="7">Belongs to the AP2/ERF transcription factor family. ERF subfamily.</text>
</comment>
<dbReference type="PANTHER" id="PTHR31729:SF2">
    <property type="entry name" value="ETHYLENE-RESPONSIVE TRANSCRIPTION FACTOR RAP2-1-RELATED"/>
    <property type="match status" value="1"/>
</dbReference>
<keyword evidence="5" id="KW-0804">Transcription</keyword>
<evidence type="ECO:0000256" key="7">
    <source>
        <dbReference type="ARBA" id="ARBA00024343"/>
    </source>
</evidence>
<dbReference type="Pfam" id="PF00847">
    <property type="entry name" value="AP2"/>
    <property type="match status" value="1"/>
</dbReference>
<evidence type="ECO:0000256" key="8">
    <source>
        <dbReference type="ARBA" id="ARBA00037379"/>
    </source>
</evidence>
<dbReference type="InterPro" id="IPR014710">
    <property type="entry name" value="RmlC-like_jellyroll"/>
</dbReference>
<sequence>MVRPIGERDDDGGRYKGVRMRKWGKWVAEVRQPNSRGRIWLGSYKTSKEAARAYDAAVFCLRGNSAKLNFLDNPPDIADAVDSSKAQIKEVALRQAGRGAEKEGRISHRNMIVSSLQTKSIALLARVFTSCYRPGMCVTFIVYPVLRPGIFIWENLLRYWSWMRDGQVKLTCLGPDLLNDQKLQYTLPPNVWFAANPTKDFHILTEGVVAKNEPRDAESHYSLVGCTCAPAFQFQDFELAKRSELITRFPKQSISFLTHLPE</sequence>
<dbReference type="InterPro" id="IPR001471">
    <property type="entry name" value="AP2/ERF_dom"/>
</dbReference>
<protein>
    <submittedName>
        <fullName evidence="10">ERF017 protein</fullName>
    </submittedName>
</protein>
<comment type="function">
    <text evidence="8">Probably acts as a transcriptional activator. Binds to the GCC-box pathogenesis-related promoter element. May be involved in the regulation of gene expression by stress factors and by components of stress signal transduction pathways.</text>
</comment>
<dbReference type="GO" id="GO:0003677">
    <property type="term" value="F:DNA binding"/>
    <property type="evidence" value="ECO:0007669"/>
    <property type="project" value="UniProtKB-KW"/>
</dbReference>
<dbReference type="Gene3D" id="2.60.120.10">
    <property type="entry name" value="Jelly Rolls"/>
    <property type="match status" value="1"/>
</dbReference>
<comment type="subcellular location">
    <subcellularLocation>
        <location evidence="1">Nucleus</location>
    </subcellularLocation>
</comment>
<dbReference type="CDD" id="cd00018">
    <property type="entry name" value="AP2"/>
    <property type="match status" value="1"/>
</dbReference>
<keyword evidence="4" id="KW-0238">DNA-binding</keyword>
<feature type="domain" description="AP2/ERF" evidence="9">
    <location>
        <begin position="14"/>
        <end position="71"/>
    </location>
</feature>
<dbReference type="PRINTS" id="PR00367">
    <property type="entry name" value="ETHRSPELEMNT"/>
</dbReference>
<evidence type="ECO:0000256" key="4">
    <source>
        <dbReference type="ARBA" id="ARBA00023125"/>
    </source>
</evidence>
<gene>
    <name evidence="10" type="ORF">F3Y22_tig00111238pilonHSYRG00267</name>
</gene>
<evidence type="ECO:0000313" key="11">
    <source>
        <dbReference type="Proteomes" id="UP000436088"/>
    </source>
</evidence>
<keyword evidence="11" id="KW-1185">Reference proteome</keyword>
<evidence type="ECO:0000259" key="9">
    <source>
        <dbReference type="PROSITE" id="PS51032"/>
    </source>
</evidence>
<dbReference type="PROSITE" id="PS51032">
    <property type="entry name" value="AP2_ERF"/>
    <property type="match status" value="1"/>
</dbReference>
<accession>A0A6A2YT80</accession>
<dbReference type="Proteomes" id="UP000436088">
    <property type="component" value="Unassembled WGS sequence"/>
</dbReference>
<dbReference type="InterPro" id="IPR009327">
    <property type="entry name" value="Cupin_DUF985"/>
</dbReference>
<dbReference type="SUPFAM" id="SSF54171">
    <property type="entry name" value="DNA-binding domain"/>
    <property type="match status" value="1"/>
</dbReference>
<evidence type="ECO:0000256" key="5">
    <source>
        <dbReference type="ARBA" id="ARBA00023163"/>
    </source>
</evidence>
<evidence type="ECO:0000256" key="6">
    <source>
        <dbReference type="ARBA" id="ARBA00023242"/>
    </source>
</evidence>
<keyword evidence="6" id="KW-0539">Nucleus</keyword>
<proteinExistence type="inferred from homology"/>
<evidence type="ECO:0000256" key="3">
    <source>
        <dbReference type="ARBA" id="ARBA00023015"/>
    </source>
</evidence>
<dbReference type="EMBL" id="VEPZ02001279">
    <property type="protein sequence ID" value="KAE8682596.1"/>
    <property type="molecule type" value="Genomic_DNA"/>
</dbReference>
<comment type="caution">
    <text evidence="10">The sequence shown here is derived from an EMBL/GenBank/DDBJ whole genome shotgun (WGS) entry which is preliminary data.</text>
</comment>
<dbReference type="GO" id="GO:0005634">
    <property type="term" value="C:nucleus"/>
    <property type="evidence" value="ECO:0007669"/>
    <property type="project" value="UniProtKB-SubCell"/>
</dbReference>
<dbReference type="SUPFAM" id="SSF51182">
    <property type="entry name" value="RmlC-like cupins"/>
    <property type="match status" value="1"/>
</dbReference>
<dbReference type="InterPro" id="IPR036955">
    <property type="entry name" value="AP2/ERF_dom_sf"/>
</dbReference>
<keyword evidence="2" id="KW-0936">Ethylene signaling pathway</keyword>
<dbReference type="PANTHER" id="PTHR31729">
    <property type="entry name" value="ETHYLENE-RESPONSIVE TRANSCRIPTION FACTOR RAP2-1-RELATED"/>
    <property type="match status" value="1"/>
</dbReference>
<evidence type="ECO:0000313" key="10">
    <source>
        <dbReference type="EMBL" id="KAE8682596.1"/>
    </source>
</evidence>
<keyword evidence="3" id="KW-0805">Transcription regulation</keyword>
<evidence type="ECO:0000256" key="1">
    <source>
        <dbReference type="ARBA" id="ARBA00004123"/>
    </source>
</evidence>
<organism evidence="10 11">
    <name type="scientific">Hibiscus syriacus</name>
    <name type="common">Rose of Sharon</name>
    <dbReference type="NCBI Taxonomy" id="106335"/>
    <lineage>
        <taxon>Eukaryota</taxon>
        <taxon>Viridiplantae</taxon>
        <taxon>Streptophyta</taxon>
        <taxon>Embryophyta</taxon>
        <taxon>Tracheophyta</taxon>
        <taxon>Spermatophyta</taxon>
        <taxon>Magnoliopsida</taxon>
        <taxon>eudicotyledons</taxon>
        <taxon>Gunneridae</taxon>
        <taxon>Pentapetalae</taxon>
        <taxon>rosids</taxon>
        <taxon>malvids</taxon>
        <taxon>Malvales</taxon>
        <taxon>Malvaceae</taxon>
        <taxon>Malvoideae</taxon>
        <taxon>Hibiscus</taxon>
    </lineage>
</organism>
<dbReference type="GO" id="GO:0003700">
    <property type="term" value="F:DNA-binding transcription factor activity"/>
    <property type="evidence" value="ECO:0007669"/>
    <property type="project" value="InterPro"/>
</dbReference>
<dbReference type="Pfam" id="PF06172">
    <property type="entry name" value="Cupin_5"/>
    <property type="match status" value="1"/>
</dbReference>
<dbReference type="AlphaFoldDB" id="A0A6A2YT80"/>
<evidence type="ECO:0000256" key="2">
    <source>
        <dbReference type="ARBA" id="ARBA00022745"/>
    </source>
</evidence>
<dbReference type="InterPro" id="IPR016177">
    <property type="entry name" value="DNA-bd_dom_sf"/>
</dbReference>
<dbReference type="GO" id="GO:0009873">
    <property type="term" value="P:ethylene-activated signaling pathway"/>
    <property type="evidence" value="ECO:0007669"/>
    <property type="project" value="UniProtKB-KW"/>
</dbReference>